<organism evidence="3 4">
    <name type="scientific">Heterostelium pallidum (strain ATCC 26659 / Pp 5 / PN500)</name>
    <name type="common">Cellular slime mold</name>
    <name type="synonym">Polysphondylium pallidum</name>
    <dbReference type="NCBI Taxonomy" id="670386"/>
    <lineage>
        <taxon>Eukaryota</taxon>
        <taxon>Amoebozoa</taxon>
        <taxon>Evosea</taxon>
        <taxon>Eumycetozoa</taxon>
        <taxon>Dictyostelia</taxon>
        <taxon>Acytosteliales</taxon>
        <taxon>Acytosteliaceae</taxon>
        <taxon>Heterostelium</taxon>
    </lineage>
</organism>
<dbReference type="EMBL" id="ADBJ01000022">
    <property type="protein sequence ID" value="EFA81947.1"/>
    <property type="molecule type" value="Genomic_DNA"/>
</dbReference>
<protein>
    <recommendedName>
        <fullName evidence="2">F-box domain-containing protein</fullName>
    </recommendedName>
</protein>
<keyword evidence="4" id="KW-1185">Reference proteome</keyword>
<accession>D3B9N5</accession>
<reference evidence="3 4" key="1">
    <citation type="journal article" date="2011" name="Genome Res.">
        <title>Phylogeny-wide analysis of social amoeba genomes highlights ancient origins for complex intercellular communication.</title>
        <authorList>
            <person name="Heidel A.J."/>
            <person name="Lawal H.M."/>
            <person name="Felder M."/>
            <person name="Schilde C."/>
            <person name="Helps N.R."/>
            <person name="Tunggal B."/>
            <person name="Rivero F."/>
            <person name="John U."/>
            <person name="Schleicher M."/>
            <person name="Eichinger L."/>
            <person name="Platzer M."/>
            <person name="Noegel A.A."/>
            <person name="Schaap P."/>
            <person name="Gloeckner G."/>
        </authorList>
    </citation>
    <scope>NUCLEOTIDE SEQUENCE [LARGE SCALE GENOMIC DNA]</scope>
    <source>
        <strain evidence="4">ATCC 26659 / Pp 5 / PN500</strain>
    </source>
</reference>
<feature type="region of interest" description="Disordered" evidence="1">
    <location>
        <begin position="1"/>
        <end position="39"/>
    </location>
</feature>
<proteinExistence type="predicted"/>
<dbReference type="SMART" id="SM00367">
    <property type="entry name" value="LRR_CC"/>
    <property type="match status" value="1"/>
</dbReference>
<feature type="compositionally biased region" description="Low complexity" evidence="1">
    <location>
        <begin position="187"/>
        <end position="200"/>
    </location>
</feature>
<dbReference type="InterPro" id="IPR006553">
    <property type="entry name" value="Leu-rich_rpt_Cys-con_subtyp"/>
</dbReference>
<evidence type="ECO:0000259" key="2">
    <source>
        <dbReference type="PROSITE" id="PS50181"/>
    </source>
</evidence>
<comment type="caution">
    <text evidence="3">The sequence shown here is derived from an EMBL/GenBank/DDBJ whole genome shotgun (WGS) entry which is preliminary data.</text>
</comment>
<dbReference type="Proteomes" id="UP000001396">
    <property type="component" value="Unassembled WGS sequence"/>
</dbReference>
<feature type="region of interest" description="Disordered" evidence="1">
    <location>
        <begin position="181"/>
        <end position="203"/>
    </location>
</feature>
<dbReference type="CDD" id="cd09917">
    <property type="entry name" value="F-box_SF"/>
    <property type="match status" value="1"/>
</dbReference>
<sequence>MNSVVVGVASTTDSASSADDEVDSNSASSPSSSLTSTSSTSTTSILINEINSNLVLSDENGIDDQDIDFDDNNNNNSSYNDSSSNNNNNNNNNNKHLTLISLPIEIIDKILHHLNQSTLSILCMVSHEWNKIINALWHTIDLSKSHHHFTHLSTKMKMSIQSLKRKSGNKNNNNLQDNEEFLEQTTSSSSSLSSSSSSSSNQHKKKISSLESIVNNLISNYGFLIPGLGADKSPPIFQRHNRNLLKTKDAQLNISNQFDMRTQQFFVDMSQRRSVCSCHPDGDETSVSVCWRDAARRRPDSARRLRIHTTNGVARTRSLLQDDRSIDRKNVEYTVDSRQTTNHRTESSHSFVGRGNPPVWNELSDTMASIFMACPHLGSIDVGGCVNIDDTALEAISINCLELFQLNKYYMQSIVQSNQSDLKTRTFFTHFIEKINILSRFVESSKVNSIQK</sequence>
<dbReference type="SUPFAM" id="SSF81383">
    <property type="entry name" value="F-box domain"/>
    <property type="match status" value="1"/>
</dbReference>
<dbReference type="RefSeq" id="XP_020434064.1">
    <property type="nucleotide sequence ID" value="XM_020576075.1"/>
</dbReference>
<dbReference type="InParanoid" id="D3B9N5"/>
<feature type="compositionally biased region" description="Low complexity" evidence="1">
    <location>
        <begin position="24"/>
        <end position="39"/>
    </location>
</feature>
<feature type="region of interest" description="Disordered" evidence="1">
    <location>
        <begin position="65"/>
        <end position="92"/>
    </location>
</feature>
<dbReference type="STRING" id="670386.D3B9N5"/>
<dbReference type="PROSITE" id="PS50181">
    <property type="entry name" value="FBOX"/>
    <property type="match status" value="1"/>
</dbReference>
<evidence type="ECO:0000313" key="4">
    <source>
        <dbReference type="Proteomes" id="UP000001396"/>
    </source>
</evidence>
<dbReference type="InterPro" id="IPR001810">
    <property type="entry name" value="F-box_dom"/>
</dbReference>
<dbReference type="Gene3D" id="1.20.1280.50">
    <property type="match status" value="1"/>
</dbReference>
<dbReference type="InterPro" id="IPR036047">
    <property type="entry name" value="F-box-like_dom_sf"/>
</dbReference>
<feature type="compositionally biased region" description="Low complexity" evidence="1">
    <location>
        <begin position="72"/>
        <end position="92"/>
    </location>
</feature>
<dbReference type="AlphaFoldDB" id="D3B9N5"/>
<evidence type="ECO:0000256" key="1">
    <source>
        <dbReference type="SAM" id="MobiDB-lite"/>
    </source>
</evidence>
<dbReference type="GeneID" id="31360667"/>
<dbReference type="SMART" id="SM00256">
    <property type="entry name" value="FBOX"/>
    <property type="match status" value="1"/>
</dbReference>
<name>D3B9N5_HETP5</name>
<feature type="domain" description="F-box" evidence="2">
    <location>
        <begin position="96"/>
        <end position="140"/>
    </location>
</feature>
<evidence type="ECO:0000313" key="3">
    <source>
        <dbReference type="EMBL" id="EFA81947.1"/>
    </source>
</evidence>
<feature type="compositionally biased region" description="Low complexity" evidence="1">
    <location>
        <begin position="1"/>
        <end position="17"/>
    </location>
</feature>
<dbReference type="Pfam" id="PF12937">
    <property type="entry name" value="F-box-like"/>
    <property type="match status" value="1"/>
</dbReference>
<gene>
    <name evidence="3" type="ORF">PPL_05181</name>
</gene>